<dbReference type="Proteomes" id="UP000003100">
    <property type="component" value="Unassembled WGS sequence"/>
</dbReference>
<proteinExistence type="predicted"/>
<dbReference type="HOGENOM" id="CLU_713036_0_0_9"/>
<evidence type="ECO:0000313" key="2">
    <source>
        <dbReference type="Proteomes" id="UP000003100"/>
    </source>
</evidence>
<reference evidence="1 2" key="2">
    <citation type="submission" date="2009-02" db="EMBL/GenBank/DDBJ databases">
        <title>Draft genome sequence of Blautia hydrogenotrophica DSM 10507 (Ruminococcus hydrogenotrophicus DSM 10507).</title>
        <authorList>
            <person name="Sudarsanam P."/>
            <person name="Ley R."/>
            <person name="Guruge J."/>
            <person name="Turnbaugh P.J."/>
            <person name="Mahowald M."/>
            <person name="Liep D."/>
            <person name="Gordon J."/>
        </authorList>
    </citation>
    <scope>NUCLEOTIDE SEQUENCE [LARGE SCALE GENOMIC DNA]</scope>
    <source>
        <strain evidence="2">DSM 10507 / JCM 14656 / S5a33</strain>
    </source>
</reference>
<comment type="caution">
    <text evidence="1">The sequence shown here is derived from an EMBL/GenBank/DDBJ whole genome shotgun (WGS) entry which is preliminary data.</text>
</comment>
<gene>
    <name evidence="1" type="ORF">RUMHYD_01044</name>
</gene>
<dbReference type="GeneID" id="86820331"/>
<dbReference type="PROSITE" id="PS51257">
    <property type="entry name" value="PROKAR_LIPOPROTEIN"/>
    <property type="match status" value="1"/>
</dbReference>
<sequence length="385" mass="41862">MKKQLFSALFCSAVFALSGCRESSHEKLNDLFAHQETATEAPTATATPTPATQRTKIDELSGTLMAFDGSQILVRLKDRSVCSFPVDNASLECRQGMLAGSEIVIIYEGKCDLEHPETLNILKVADPVDSQELRVRTVAGQVTDMTLNTLSIQTSQGESLRFQTTGTEQFYSQGVQKGTSVYIHFQGKFYKDGQGQLDTRNVKVLDISDLETIPEPTPTPTPDPSLEDKEQIKYLTGTILNCKNYTLRLQPTGSSKPLKIPLKNLTARFSYGIHEGSRATISYTGTIDGTNLKEAQILSIVGDDLSILPQSQQTATFTGTVQASTGSTITVLTEEQTFVTCDISVTEQKASDLPPGTSVSITYNPIQAATTAIYPVLELQILTTV</sequence>
<dbReference type="AlphaFoldDB" id="C0CJM4"/>
<reference evidence="1 2" key="1">
    <citation type="submission" date="2009-01" db="EMBL/GenBank/DDBJ databases">
        <authorList>
            <person name="Fulton L."/>
            <person name="Clifton S."/>
            <person name="Fulton B."/>
            <person name="Xu J."/>
            <person name="Minx P."/>
            <person name="Pepin K.H."/>
            <person name="Johnson M."/>
            <person name="Bhonagiri V."/>
            <person name="Nash W.E."/>
            <person name="Mardis E.R."/>
            <person name="Wilson R.K."/>
        </authorList>
    </citation>
    <scope>NUCLEOTIDE SEQUENCE [LARGE SCALE GENOMIC DNA]</scope>
    <source>
        <strain evidence="2">DSM 10507 / JCM 14656 / S5a33</strain>
    </source>
</reference>
<name>C0CJM4_BLAHS</name>
<dbReference type="eggNOG" id="COG3103">
    <property type="taxonomic scope" value="Bacteria"/>
</dbReference>
<keyword evidence="2" id="KW-1185">Reference proteome</keyword>
<dbReference type="RefSeq" id="WP_005946812.1">
    <property type="nucleotide sequence ID" value="NZ_CP136423.1"/>
</dbReference>
<organism evidence="1 2">
    <name type="scientific">Blautia hydrogenotrophica (strain DSM 10507 / JCM 14656 / S5a33)</name>
    <name type="common">Ruminococcus hydrogenotrophicus</name>
    <dbReference type="NCBI Taxonomy" id="476272"/>
    <lineage>
        <taxon>Bacteria</taxon>
        <taxon>Bacillati</taxon>
        <taxon>Bacillota</taxon>
        <taxon>Clostridia</taxon>
        <taxon>Lachnospirales</taxon>
        <taxon>Lachnospiraceae</taxon>
        <taxon>Blautia</taxon>
    </lineage>
</organism>
<evidence type="ECO:0000313" key="1">
    <source>
        <dbReference type="EMBL" id="EEG50025.1"/>
    </source>
</evidence>
<dbReference type="PATRIC" id="fig|476272.21.peg.2391"/>
<dbReference type="EMBL" id="ACBZ01000046">
    <property type="protein sequence ID" value="EEG50025.1"/>
    <property type="molecule type" value="Genomic_DNA"/>
</dbReference>
<accession>C0CJM4</accession>
<protein>
    <recommendedName>
        <fullName evidence="3">DUF5666 domain-containing protein</fullName>
    </recommendedName>
</protein>
<evidence type="ECO:0008006" key="3">
    <source>
        <dbReference type="Google" id="ProtNLM"/>
    </source>
</evidence>